<dbReference type="Pfam" id="PF10832">
    <property type="entry name" value="YhfG"/>
    <property type="match status" value="1"/>
</dbReference>
<proteinExistence type="predicted"/>
<dbReference type="RefSeq" id="WP_306376410.1">
    <property type="nucleotide sequence ID" value="NZ_JASAYT010000039.1"/>
</dbReference>
<dbReference type="EMBL" id="JASAYT010000039">
    <property type="protein sequence ID" value="MDP8175780.1"/>
    <property type="molecule type" value="Genomic_DNA"/>
</dbReference>
<sequence length="153" mass="17973">MKAQTILQVKNMEELQALGSYLEVKRCLENEIDIKLKIKGWSAFYQKILLLKKGIFLVKDNIDSIFKEKNFLETKRYFSEVLGIEIQARSWAILKLKLAKLVNLLISNSCDPYEYYEKTKLKKFQDSSRLEGINITFPSKSARLENILAKYRR</sequence>
<dbReference type="Proteomes" id="UP001231736">
    <property type="component" value="Unassembled WGS sequence"/>
</dbReference>
<evidence type="ECO:0000313" key="2">
    <source>
        <dbReference type="Proteomes" id="UP001231736"/>
    </source>
</evidence>
<dbReference type="AlphaFoldDB" id="A0AAJ6NFG4"/>
<protein>
    <submittedName>
        <fullName evidence="1">DUF2559 family protein</fullName>
    </submittedName>
</protein>
<organism evidence="1 2">
    <name type="scientific">Phocoenobacter skyensis</name>
    <dbReference type="NCBI Taxonomy" id="97481"/>
    <lineage>
        <taxon>Bacteria</taxon>
        <taxon>Pseudomonadati</taxon>
        <taxon>Pseudomonadota</taxon>
        <taxon>Gammaproteobacteria</taxon>
        <taxon>Pasteurellales</taxon>
        <taxon>Pasteurellaceae</taxon>
        <taxon>Phocoenobacter</taxon>
    </lineage>
</organism>
<dbReference type="InterPro" id="IPR022541">
    <property type="entry name" value="YhfG"/>
</dbReference>
<evidence type="ECO:0000313" key="1">
    <source>
        <dbReference type="EMBL" id="MDP8175780.1"/>
    </source>
</evidence>
<name>A0AAJ6NFG4_9PAST</name>
<gene>
    <name evidence="1" type="ORF">QJU97_09985</name>
</gene>
<comment type="caution">
    <text evidence="1">The sequence shown here is derived from an EMBL/GenBank/DDBJ whole genome shotgun (WGS) entry which is preliminary data.</text>
</comment>
<reference evidence="1" key="1">
    <citation type="journal article" date="2023" name="Front. Microbiol.">
        <title>Phylogeography and host specificity of Pasteurellaceae pathogenic to sea-farmed fish in the north-east Atlantic.</title>
        <authorList>
            <person name="Gulla S."/>
            <person name="Colquhoun D.J."/>
            <person name="Olsen A.B."/>
            <person name="Spilsberg B."/>
            <person name="Lagesen K."/>
            <person name="Aakesson C.P."/>
            <person name="Strom S."/>
            <person name="Manji F."/>
            <person name="Birkbeck T.H."/>
            <person name="Nilsen H.K."/>
        </authorList>
    </citation>
    <scope>NUCLEOTIDE SEQUENCE</scope>
    <source>
        <strain evidence="1">98B1</strain>
    </source>
</reference>
<accession>A0AAJ6NFG4</accession>